<proteinExistence type="predicted"/>
<keyword evidence="1" id="KW-0472">Membrane</keyword>
<name>H2XJJ5_CIOIN</name>
<evidence type="ECO:0000256" key="1">
    <source>
        <dbReference type="SAM" id="Phobius"/>
    </source>
</evidence>
<dbReference type="AlphaFoldDB" id="H2XJJ5"/>
<dbReference type="HOGENOM" id="CLU_2440190_0_0_1"/>
<dbReference type="Proteomes" id="UP000008144">
    <property type="component" value="Chromosome 4"/>
</dbReference>
<keyword evidence="3" id="KW-1185">Reference proteome</keyword>
<dbReference type="InterPro" id="IPR036259">
    <property type="entry name" value="MFS_trans_sf"/>
</dbReference>
<accession>H2XJJ5</accession>
<dbReference type="EMBL" id="EAAA01001984">
    <property type="status" value="NOT_ANNOTATED_CDS"/>
    <property type="molecule type" value="Genomic_DNA"/>
</dbReference>
<dbReference type="Ensembl" id="ENSCINT00000032323.1">
    <property type="protein sequence ID" value="ENSCINP00000029827.1"/>
    <property type="gene ID" value="ENSCING00000022294.1"/>
</dbReference>
<reference evidence="2" key="2">
    <citation type="journal article" date="2008" name="Genome Biol.">
        <title>Improved genome assembly and evidence-based global gene model set for the chordate Ciona intestinalis: new insight into intron and operon populations.</title>
        <authorList>
            <person name="Satou Y."/>
            <person name="Mineta K."/>
            <person name="Ogasawara M."/>
            <person name="Sasakura Y."/>
            <person name="Shoguchi E."/>
            <person name="Ueno K."/>
            <person name="Yamada L."/>
            <person name="Matsumoto J."/>
            <person name="Wasserscheid J."/>
            <person name="Dewar K."/>
            <person name="Wiley G.B."/>
            <person name="Macmil S.L."/>
            <person name="Roe B.A."/>
            <person name="Zeller R.W."/>
            <person name="Hastings K.E."/>
            <person name="Lemaire P."/>
            <person name="Lindquist E."/>
            <person name="Endo T."/>
            <person name="Hotta K."/>
            <person name="Inaba K."/>
        </authorList>
    </citation>
    <scope>NUCLEOTIDE SEQUENCE [LARGE SCALE GENOMIC DNA]</scope>
    <source>
        <strain evidence="2">wild type</strain>
    </source>
</reference>
<evidence type="ECO:0000313" key="3">
    <source>
        <dbReference type="Proteomes" id="UP000008144"/>
    </source>
</evidence>
<keyword evidence="1" id="KW-1133">Transmembrane helix</keyword>
<organism evidence="2 3">
    <name type="scientific">Ciona intestinalis</name>
    <name type="common">Transparent sea squirt</name>
    <name type="synonym">Ascidia intestinalis</name>
    <dbReference type="NCBI Taxonomy" id="7719"/>
    <lineage>
        <taxon>Eukaryota</taxon>
        <taxon>Metazoa</taxon>
        <taxon>Chordata</taxon>
        <taxon>Tunicata</taxon>
        <taxon>Ascidiacea</taxon>
        <taxon>Phlebobranchia</taxon>
        <taxon>Cionidae</taxon>
        <taxon>Ciona</taxon>
    </lineage>
</organism>
<reference evidence="2" key="3">
    <citation type="submission" date="2025-08" db="UniProtKB">
        <authorList>
            <consortium name="Ensembl"/>
        </authorList>
    </citation>
    <scope>IDENTIFICATION</scope>
</reference>
<evidence type="ECO:0000313" key="2">
    <source>
        <dbReference type="Ensembl" id="ENSCINP00000029827.1"/>
    </source>
</evidence>
<sequence>MTARIGSAISPFIIFAGETMNLSIPFYVTGCLSVLSTFLIIWLPETKVTGLPNTVEEALELEIYRTKFSVRKLSASFRRKSEATTIDTAA</sequence>
<protein>
    <recommendedName>
        <fullName evidence="4">Major facilitator superfamily (MFS) profile domain-containing protein</fullName>
    </recommendedName>
</protein>
<dbReference type="SUPFAM" id="SSF103473">
    <property type="entry name" value="MFS general substrate transporter"/>
    <property type="match status" value="1"/>
</dbReference>
<feature type="transmembrane region" description="Helical" evidence="1">
    <location>
        <begin position="24"/>
        <end position="43"/>
    </location>
</feature>
<evidence type="ECO:0008006" key="4">
    <source>
        <dbReference type="Google" id="ProtNLM"/>
    </source>
</evidence>
<reference evidence="2" key="4">
    <citation type="submission" date="2025-09" db="UniProtKB">
        <authorList>
            <consortium name="Ensembl"/>
        </authorList>
    </citation>
    <scope>IDENTIFICATION</scope>
</reference>
<reference evidence="3" key="1">
    <citation type="journal article" date="2002" name="Science">
        <title>The draft genome of Ciona intestinalis: insights into chordate and vertebrate origins.</title>
        <authorList>
            <person name="Dehal P."/>
            <person name="Satou Y."/>
            <person name="Campbell R.K."/>
            <person name="Chapman J."/>
            <person name="Degnan B."/>
            <person name="De Tomaso A."/>
            <person name="Davidson B."/>
            <person name="Di Gregorio A."/>
            <person name="Gelpke M."/>
            <person name="Goodstein D.M."/>
            <person name="Harafuji N."/>
            <person name="Hastings K.E."/>
            <person name="Ho I."/>
            <person name="Hotta K."/>
            <person name="Huang W."/>
            <person name="Kawashima T."/>
            <person name="Lemaire P."/>
            <person name="Martinez D."/>
            <person name="Meinertzhagen I.A."/>
            <person name="Necula S."/>
            <person name="Nonaka M."/>
            <person name="Putnam N."/>
            <person name="Rash S."/>
            <person name="Saiga H."/>
            <person name="Satake M."/>
            <person name="Terry A."/>
            <person name="Yamada L."/>
            <person name="Wang H.G."/>
            <person name="Awazu S."/>
            <person name="Azumi K."/>
            <person name="Boore J."/>
            <person name="Branno M."/>
            <person name="Chin-Bow S."/>
            <person name="DeSantis R."/>
            <person name="Doyle S."/>
            <person name="Francino P."/>
            <person name="Keys D.N."/>
            <person name="Haga S."/>
            <person name="Hayashi H."/>
            <person name="Hino K."/>
            <person name="Imai K.S."/>
            <person name="Inaba K."/>
            <person name="Kano S."/>
            <person name="Kobayashi K."/>
            <person name="Kobayashi M."/>
            <person name="Lee B.I."/>
            <person name="Makabe K.W."/>
            <person name="Manohar C."/>
            <person name="Matassi G."/>
            <person name="Medina M."/>
            <person name="Mochizuki Y."/>
            <person name="Mount S."/>
            <person name="Morishita T."/>
            <person name="Miura S."/>
            <person name="Nakayama A."/>
            <person name="Nishizaka S."/>
            <person name="Nomoto H."/>
            <person name="Ohta F."/>
            <person name="Oishi K."/>
            <person name="Rigoutsos I."/>
            <person name="Sano M."/>
            <person name="Sasaki A."/>
            <person name="Sasakura Y."/>
            <person name="Shoguchi E."/>
            <person name="Shin-i T."/>
            <person name="Spagnuolo A."/>
            <person name="Stainier D."/>
            <person name="Suzuki M.M."/>
            <person name="Tassy O."/>
            <person name="Takatori N."/>
            <person name="Tokuoka M."/>
            <person name="Yagi K."/>
            <person name="Yoshizaki F."/>
            <person name="Wada S."/>
            <person name="Zhang C."/>
            <person name="Hyatt P.D."/>
            <person name="Larimer F."/>
            <person name="Detter C."/>
            <person name="Doggett N."/>
            <person name="Glavina T."/>
            <person name="Hawkins T."/>
            <person name="Richardson P."/>
            <person name="Lucas S."/>
            <person name="Kohara Y."/>
            <person name="Levine M."/>
            <person name="Satoh N."/>
            <person name="Rokhsar D.S."/>
        </authorList>
    </citation>
    <scope>NUCLEOTIDE SEQUENCE [LARGE SCALE GENOMIC DNA]</scope>
</reference>
<dbReference type="InParanoid" id="H2XJJ5"/>
<keyword evidence="1" id="KW-0812">Transmembrane</keyword>